<organism evidence="2 3">
    <name type="scientific">Zophobas morio</name>
    <dbReference type="NCBI Taxonomy" id="2755281"/>
    <lineage>
        <taxon>Eukaryota</taxon>
        <taxon>Metazoa</taxon>
        <taxon>Ecdysozoa</taxon>
        <taxon>Arthropoda</taxon>
        <taxon>Hexapoda</taxon>
        <taxon>Insecta</taxon>
        <taxon>Pterygota</taxon>
        <taxon>Neoptera</taxon>
        <taxon>Endopterygota</taxon>
        <taxon>Coleoptera</taxon>
        <taxon>Polyphaga</taxon>
        <taxon>Cucujiformia</taxon>
        <taxon>Tenebrionidae</taxon>
        <taxon>Zophobas</taxon>
    </lineage>
</organism>
<evidence type="ECO:0000313" key="3">
    <source>
        <dbReference type="Proteomes" id="UP001168821"/>
    </source>
</evidence>
<comment type="caution">
    <text evidence="2">The sequence shown here is derived from an EMBL/GenBank/DDBJ whole genome shotgun (WGS) entry which is preliminary data.</text>
</comment>
<name>A0AA38IU19_9CUCU</name>
<feature type="region of interest" description="Disordered" evidence="1">
    <location>
        <begin position="17"/>
        <end position="44"/>
    </location>
</feature>
<evidence type="ECO:0000313" key="2">
    <source>
        <dbReference type="EMBL" id="KAJ3661623.1"/>
    </source>
</evidence>
<sequence length="121" mass="14163">MAFIDSEIEVIIFIPKNEQTSTRTEKKEVDNEQNTLDEGTGHTLKSRSKYKNEAIILSPEENKSYKDILKTIRDTVELIDKSEDIKNTYTEIKARKCHIGTREGSQGRRVYKYPRNKNRRV</sequence>
<gene>
    <name evidence="2" type="ORF">Zmor_006011</name>
</gene>
<keyword evidence="3" id="KW-1185">Reference proteome</keyword>
<protein>
    <submittedName>
        <fullName evidence="2">Uncharacterized protein</fullName>
    </submittedName>
</protein>
<feature type="region of interest" description="Disordered" evidence="1">
    <location>
        <begin position="100"/>
        <end position="121"/>
    </location>
</feature>
<reference evidence="2" key="1">
    <citation type="journal article" date="2023" name="G3 (Bethesda)">
        <title>Whole genome assemblies of Zophobas morio and Tenebrio molitor.</title>
        <authorList>
            <person name="Kaur S."/>
            <person name="Stinson S.A."/>
            <person name="diCenzo G.C."/>
        </authorList>
    </citation>
    <scope>NUCLEOTIDE SEQUENCE</scope>
    <source>
        <strain evidence="2">QUZm001</strain>
    </source>
</reference>
<feature type="compositionally biased region" description="Basic residues" evidence="1">
    <location>
        <begin position="109"/>
        <end position="121"/>
    </location>
</feature>
<dbReference type="Proteomes" id="UP001168821">
    <property type="component" value="Unassembled WGS sequence"/>
</dbReference>
<dbReference type="AlphaFoldDB" id="A0AA38IU19"/>
<accession>A0AA38IU19</accession>
<dbReference type="EMBL" id="JALNTZ010000002">
    <property type="protein sequence ID" value="KAJ3661623.1"/>
    <property type="molecule type" value="Genomic_DNA"/>
</dbReference>
<proteinExistence type="predicted"/>
<evidence type="ECO:0000256" key="1">
    <source>
        <dbReference type="SAM" id="MobiDB-lite"/>
    </source>
</evidence>